<dbReference type="EMBL" id="CAJJDN010000029">
    <property type="protein sequence ID" value="CAD8072724.1"/>
    <property type="molecule type" value="Genomic_DNA"/>
</dbReference>
<keyword evidence="2" id="KW-1185">Reference proteome</keyword>
<sequence>MGNHQTLINYHAPLNFAYDLSEQLIGWGMLQHPGLGQIQLWKIKEINQPLLFSQHQSLLRQTFCETVPQIYFRCNTSHNLQNNQSINQSPFQNLLQLLPFLKIKKQ</sequence>
<proteinExistence type="predicted"/>
<accession>A0A8S1MBU2</accession>
<comment type="caution">
    <text evidence="1">The sequence shown here is derived from an EMBL/GenBank/DDBJ whole genome shotgun (WGS) entry which is preliminary data.</text>
</comment>
<protein>
    <submittedName>
        <fullName evidence="1">Uncharacterized protein</fullName>
    </submittedName>
</protein>
<gene>
    <name evidence="1" type="ORF">PSON_ATCC_30995.1.T0290325</name>
</gene>
<dbReference type="Proteomes" id="UP000692954">
    <property type="component" value="Unassembled WGS sequence"/>
</dbReference>
<organism evidence="1 2">
    <name type="scientific">Paramecium sonneborni</name>
    <dbReference type="NCBI Taxonomy" id="65129"/>
    <lineage>
        <taxon>Eukaryota</taxon>
        <taxon>Sar</taxon>
        <taxon>Alveolata</taxon>
        <taxon>Ciliophora</taxon>
        <taxon>Intramacronucleata</taxon>
        <taxon>Oligohymenophorea</taxon>
        <taxon>Peniculida</taxon>
        <taxon>Parameciidae</taxon>
        <taxon>Paramecium</taxon>
    </lineage>
</organism>
<reference evidence="1" key="1">
    <citation type="submission" date="2021-01" db="EMBL/GenBank/DDBJ databases">
        <authorList>
            <consortium name="Genoscope - CEA"/>
            <person name="William W."/>
        </authorList>
    </citation>
    <scope>NUCLEOTIDE SEQUENCE</scope>
</reference>
<evidence type="ECO:0000313" key="1">
    <source>
        <dbReference type="EMBL" id="CAD8072724.1"/>
    </source>
</evidence>
<name>A0A8S1MBU2_9CILI</name>
<evidence type="ECO:0000313" key="2">
    <source>
        <dbReference type="Proteomes" id="UP000692954"/>
    </source>
</evidence>
<dbReference type="AlphaFoldDB" id="A0A8S1MBU2"/>